<dbReference type="Proteomes" id="UP000076722">
    <property type="component" value="Unassembled WGS sequence"/>
</dbReference>
<dbReference type="OrthoDB" id="5976022at2759"/>
<comment type="subcellular location">
    <subcellularLocation>
        <location evidence="1">Cell membrane</location>
        <topology evidence="1">Lipid-anchor</topology>
        <orientation evidence="1">Cytoplasmic side</orientation>
    </subcellularLocation>
</comment>
<dbReference type="SUPFAM" id="SSF52540">
    <property type="entry name" value="P-loop containing nucleoside triphosphate hydrolases"/>
    <property type="match status" value="1"/>
</dbReference>
<evidence type="ECO:0000313" key="4">
    <source>
        <dbReference type="EMBL" id="KZS98018.1"/>
    </source>
</evidence>
<dbReference type="GO" id="GO:0003924">
    <property type="term" value="F:GTPase activity"/>
    <property type="evidence" value="ECO:0007669"/>
    <property type="project" value="InterPro"/>
</dbReference>
<keyword evidence="3" id="KW-0342">GTP-binding</keyword>
<dbReference type="Pfam" id="PF00071">
    <property type="entry name" value="Ras"/>
    <property type="match status" value="1"/>
</dbReference>
<evidence type="ECO:0008006" key="6">
    <source>
        <dbReference type="Google" id="ProtNLM"/>
    </source>
</evidence>
<evidence type="ECO:0000313" key="5">
    <source>
        <dbReference type="Proteomes" id="UP000076722"/>
    </source>
</evidence>
<keyword evidence="5" id="KW-1185">Reference proteome</keyword>
<name>A0A164ZSI5_9AGAM</name>
<dbReference type="EMBL" id="KV419396">
    <property type="protein sequence ID" value="KZS98018.1"/>
    <property type="molecule type" value="Genomic_DNA"/>
</dbReference>
<dbReference type="GO" id="GO:0005886">
    <property type="term" value="C:plasma membrane"/>
    <property type="evidence" value="ECO:0007669"/>
    <property type="project" value="UniProtKB-SubCell"/>
</dbReference>
<dbReference type="AlphaFoldDB" id="A0A164ZSI5"/>
<dbReference type="PROSITE" id="PS51420">
    <property type="entry name" value="RHO"/>
    <property type="match status" value="1"/>
</dbReference>
<accession>A0A164ZSI5</accession>
<dbReference type="STRING" id="1314777.A0A164ZSI5"/>
<dbReference type="GO" id="GO:0005525">
    <property type="term" value="F:GTP binding"/>
    <property type="evidence" value="ECO:0007669"/>
    <property type="project" value="UniProtKB-KW"/>
</dbReference>
<dbReference type="PANTHER" id="PTHR24070">
    <property type="entry name" value="RAS, DI-RAS, AND RHEB FAMILY MEMBERS OF SMALL GTPASE SUPERFAMILY"/>
    <property type="match status" value="1"/>
</dbReference>
<dbReference type="PROSITE" id="PS51419">
    <property type="entry name" value="RAB"/>
    <property type="match status" value="1"/>
</dbReference>
<dbReference type="SMART" id="SM00175">
    <property type="entry name" value="RAB"/>
    <property type="match status" value="1"/>
</dbReference>
<dbReference type="InterPro" id="IPR001806">
    <property type="entry name" value="Small_GTPase"/>
</dbReference>
<keyword evidence="2" id="KW-0547">Nucleotide-binding</keyword>
<evidence type="ECO:0000256" key="1">
    <source>
        <dbReference type="ARBA" id="ARBA00004342"/>
    </source>
</evidence>
<gene>
    <name evidence="4" type="ORF">SISNIDRAFT_547030</name>
</gene>
<proteinExistence type="predicted"/>
<evidence type="ECO:0000256" key="2">
    <source>
        <dbReference type="ARBA" id="ARBA00022741"/>
    </source>
</evidence>
<dbReference type="InterPro" id="IPR005225">
    <property type="entry name" value="Small_GTP-bd"/>
</dbReference>
<dbReference type="NCBIfam" id="TIGR00231">
    <property type="entry name" value="small_GTP"/>
    <property type="match status" value="1"/>
</dbReference>
<dbReference type="SMART" id="SM00174">
    <property type="entry name" value="RHO"/>
    <property type="match status" value="1"/>
</dbReference>
<dbReference type="PRINTS" id="PR00449">
    <property type="entry name" value="RASTRNSFRMNG"/>
</dbReference>
<protein>
    <recommendedName>
        <fullName evidence="6">P-loop containing nucleoside triphosphate hydrolase protein</fullName>
    </recommendedName>
</protein>
<dbReference type="InterPro" id="IPR020849">
    <property type="entry name" value="Small_GTPase_Ras-type"/>
</dbReference>
<dbReference type="Gene3D" id="3.40.50.300">
    <property type="entry name" value="P-loop containing nucleotide triphosphate hydrolases"/>
    <property type="match status" value="1"/>
</dbReference>
<dbReference type="SMART" id="SM00173">
    <property type="entry name" value="RAS"/>
    <property type="match status" value="1"/>
</dbReference>
<organism evidence="4 5">
    <name type="scientific">Sistotremastrum niveocremeum HHB9708</name>
    <dbReference type="NCBI Taxonomy" id="1314777"/>
    <lineage>
        <taxon>Eukaryota</taxon>
        <taxon>Fungi</taxon>
        <taxon>Dikarya</taxon>
        <taxon>Basidiomycota</taxon>
        <taxon>Agaricomycotina</taxon>
        <taxon>Agaricomycetes</taxon>
        <taxon>Sistotremastrales</taxon>
        <taxon>Sistotremastraceae</taxon>
        <taxon>Sertulicium</taxon>
        <taxon>Sertulicium niveocremeum</taxon>
    </lineage>
</organism>
<evidence type="ECO:0000256" key="3">
    <source>
        <dbReference type="ARBA" id="ARBA00023134"/>
    </source>
</evidence>
<reference evidence="4 5" key="1">
    <citation type="journal article" date="2016" name="Mol. Biol. Evol.">
        <title>Comparative Genomics of Early-Diverging Mushroom-Forming Fungi Provides Insights into the Origins of Lignocellulose Decay Capabilities.</title>
        <authorList>
            <person name="Nagy L.G."/>
            <person name="Riley R."/>
            <person name="Tritt A."/>
            <person name="Adam C."/>
            <person name="Daum C."/>
            <person name="Floudas D."/>
            <person name="Sun H."/>
            <person name="Yadav J.S."/>
            <person name="Pangilinan J."/>
            <person name="Larsson K.H."/>
            <person name="Matsuura K."/>
            <person name="Barry K."/>
            <person name="Labutti K."/>
            <person name="Kuo R."/>
            <person name="Ohm R.A."/>
            <person name="Bhattacharya S.S."/>
            <person name="Shirouzu T."/>
            <person name="Yoshinaga Y."/>
            <person name="Martin F.M."/>
            <person name="Grigoriev I.V."/>
            <person name="Hibbett D.S."/>
        </authorList>
    </citation>
    <scope>NUCLEOTIDE SEQUENCE [LARGE SCALE GENOMIC DNA]</scope>
    <source>
        <strain evidence="4 5">HHB9708</strain>
    </source>
</reference>
<dbReference type="PROSITE" id="PS51421">
    <property type="entry name" value="RAS"/>
    <property type="match status" value="1"/>
</dbReference>
<dbReference type="InterPro" id="IPR027417">
    <property type="entry name" value="P-loop_NTPase"/>
</dbReference>
<dbReference type="GO" id="GO:0007165">
    <property type="term" value="P:signal transduction"/>
    <property type="evidence" value="ECO:0007669"/>
    <property type="project" value="InterPro"/>
</dbReference>
<sequence length="216" mass="23799">MPVDILKKRKIAVLGSRSVGKSSLILQYTENHFVDSYYPTIEATIPKTITYRGVEYECEIIDTAGQDEFSILNSKHAIGIHGFVLVYSVASRNSLEMVKIVYDKIIDFCGRASVPCVVVGAKLDLPNRCVYRCVLHIPICLCLGSDFYAVPHSSHVRQVATADAESLAKELNAAWIETSAKLNTNVSKVFELCLAEIEKSTGKGQPEPKPSTCLLM</sequence>